<dbReference type="EC" id="4.1.1.33" evidence="2"/>
<protein>
    <recommendedName>
        <fullName evidence="2">diphosphomevalonate decarboxylase</fullName>
        <ecNumber evidence="2">4.1.1.33</ecNumber>
    </recommendedName>
</protein>
<comment type="similarity">
    <text evidence="1">Belongs to the diphosphomevalonate decarboxylase family.</text>
</comment>
<dbReference type="Gene3D" id="3.30.230.10">
    <property type="match status" value="1"/>
</dbReference>
<evidence type="ECO:0000256" key="1">
    <source>
        <dbReference type="ARBA" id="ARBA00008831"/>
    </source>
</evidence>
<dbReference type="InterPro" id="IPR041431">
    <property type="entry name" value="Mvd1_C"/>
</dbReference>
<keyword evidence="7 10" id="KW-0456">Lyase</keyword>
<gene>
    <name evidence="10" type="ORF">ADU70_0641</name>
    <name evidence="11" type="ORF">ADU72_2083</name>
</gene>
<dbReference type="SUPFAM" id="SSF54211">
    <property type="entry name" value="Ribosomal protein S5 domain 2-like"/>
    <property type="match status" value="1"/>
</dbReference>
<dbReference type="GO" id="GO:0005829">
    <property type="term" value="C:cytosol"/>
    <property type="evidence" value="ECO:0007669"/>
    <property type="project" value="InterPro"/>
</dbReference>
<dbReference type="InterPro" id="IPR053859">
    <property type="entry name" value="MVD-like_N"/>
</dbReference>
<dbReference type="NCBIfam" id="TIGR01240">
    <property type="entry name" value="mevDPdecarb"/>
    <property type="match status" value="1"/>
</dbReference>
<evidence type="ECO:0000313" key="12">
    <source>
        <dbReference type="Proteomes" id="UP000076244"/>
    </source>
</evidence>
<dbReference type="Gene3D" id="3.30.70.890">
    <property type="entry name" value="GHMP kinase, C-terminal domain"/>
    <property type="match status" value="1"/>
</dbReference>
<evidence type="ECO:0000256" key="4">
    <source>
        <dbReference type="ARBA" id="ARBA00022741"/>
    </source>
</evidence>
<dbReference type="PIRSF" id="PIRSF015950">
    <property type="entry name" value="Mev_P_decrbx"/>
    <property type="match status" value="1"/>
</dbReference>
<keyword evidence="4" id="KW-0547">Nucleotide-binding</keyword>
<keyword evidence="6" id="KW-0443">Lipid metabolism</keyword>
<dbReference type="GO" id="GO:0004163">
    <property type="term" value="F:diphosphomevalonate decarboxylase activity"/>
    <property type="evidence" value="ECO:0007669"/>
    <property type="project" value="UniProtKB-EC"/>
</dbReference>
<evidence type="ECO:0000256" key="6">
    <source>
        <dbReference type="ARBA" id="ARBA00023098"/>
    </source>
</evidence>
<dbReference type="Pfam" id="PF18376">
    <property type="entry name" value="MDD_C"/>
    <property type="match status" value="1"/>
</dbReference>
<evidence type="ECO:0000313" key="10">
    <source>
        <dbReference type="EMBL" id="AMV62141.1"/>
    </source>
</evidence>
<evidence type="ECO:0000256" key="2">
    <source>
        <dbReference type="ARBA" id="ARBA00012296"/>
    </source>
</evidence>
<dbReference type="PANTHER" id="PTHR10977:SF3">
    <property type="entry name" value="DIPHOSPHOMEVALONATE DECARBOXYLASE"/>
    <property type="match status" value="1"/>
</dbReference>
<dbReference type="InterPro" id="IPR020568">
    <property type="entry name" value="Ribosomal_Su5_D2-typ_SF"/>
</dbReference>
<dbReference type="OrthoDB" id="5498344at2"/>
<dbReference type="EMBL" id="CP012288">
    <property type="protein sequence ID" value="AMV68004.1"/>
    <property type="molecule type" value="Genomic_DNA"/>
</dbReference>
<evidence type="ECO:0000259" key="9">
    <source>
        <dbReference type="Pfam" id="PF22700"/>
    </source>
</evidence>
<accession>A0A0R2HHY4</accession>
<dbReference type="GO" id="GO:0005524">
    <property type="term" value="F:ATP binding"/>
    <property type="evidence" value="ECO:0007669"/>
    <property type="project" value="UniProtKB-KW"/>
</dbReference>
<keyword evidence="5" id="KW-0067">ATP-binding</keyword>
<name>A0A0R2HHY4_9LACO</name>
<evidence type="ECO:0000256" key="5">
    <source>
        <dbReference type="ARBA" id="ARBA00022840"/>
    </source>
</evidence>
<sequence length="321" mass="34791">MVTARAHTNIALLKYWGKKDINLILPYNDSISLTLDHFYTDTSVEFDPSLKTDEILVDQQPSAGSGAKRVKRVLNLIRKLGDSTMFASVHSTNHVPSTAGLASSASAFAALASAGAKAAGLNLSERELSILARHGSGSASRSIFGGFVQWHAGHDDQSSYAQPIQRNVDWDINLITVLVDTSQKKISSTNGMQSVVETSPFYPAWVKSAQADVKPMQTAILNRNLATLGELAEQNAMRMHATTFGAVPSFTYFQPQTLAILTAVRNMRKQGVECYSTVDAGPNVKIICASSDNELIMHKLSKIVHQDQLLVCKPGPGITYL</sequence>
<feature type="domain" description="Mvd1 C-terminal" evidence="8">
    <location>
        <begin position="177"/>
        <end position="306"/>
    </location>
</feature>
<dbReference type="EMBL" id="CP012275">
    <property type="protein sequence ID" value="AMV62141.1"/>
    <property type="molecule type" value="Genomic_DNA"/>
</dbReference>
<dbReference type="Proteomes" id="UP000076244">
    <property type="component" value="Chromosome"/>
</dbReference>
<dbReference type="InterPro" id="IPR036554">
    <property type="entry name" value="GHMP_kinase_C_sf"/>
</dbReference>
<dbReference type="InterPro" id="IPR014721">
    <property type="entry name" value="Ribsml_uS5_D2-typ_fold_subgr"/>
</dbReference>
<dbReference type="Proteomes" id="UP000076405">
    <property type="component" value="Chromosome"/>
</dbReference>
<dbReference type="InterPro" id="IPR029765">
    <property type="entry name" value="Mev_diP_decarb"/>
</dbReference>
<dbReference type="KEGG" id="pdm:ADU72_2083"/>
<feature type="domain" description="Diphosphomevalonate decarboxylase-like N-terminal" evidence="9">
    <location>
        <begin position="6"/>
        <end position="161"/>
    </location>
</feature>
<dbReference type="AlphaFoldDB" id="A0A0R2HHY4"/>
<dbReference type="Pfam" id="PF22700">
    <property type="entry name" value="MVD-like_N"/>
    <property type="match status" value="1"/>
</dbReference>
<dbReference type="GO" id="GO:0019287">
    <property type="term" value="P:isopentenyl diphosphate biosynthetic process, mevalonate pathway"/>
    <property type="evidence" value="ECO:0007669"/>
    <property type="project" value="InterPro"/>
</dbReference>
<keyword evidence="12" id="KW-1185">Reference proteome</keyword>
<proteinExistence type="inferred from homology"/>
<evidence type="ECO:0000313" key="11">
    <source>
        <dbReference type="EMBL" id="AMV68004.1"/>
    </source>
</evidence>
<dbReference type="InterPro" id="IPR005935">
    <property type="entry name" value="Mev_decarb"/>
</dbReference>
<dbReference type="SUPFAM" id="SSF55060">
    <property type="entry name" value="GHMP Kinase, C-terminal domain"/>
    <property type="match status" value="1"/>
</dbReference>
<dbReference type="FunFam" id="3.30.230.10:FF:000072">
    <property type="entry name" value="Diphosphomevalonate decarboxylase"/>
    <property type="match status" value="1"/>
</dbReference>
<keyword evidence="3" id="KW-0444">Lipid biosynthesis</keyword>
<evidence type="ECO:0000256" key="3">
    <source>
        <dbReference type="ARBA" id="ARBA00022516"/>
    </source>
</evidence>
<evidence type="ECO:0000313" key="13">
    <source>
        <dbReference type="Proteomes" id="UP000076405"/>
    </source>
</evidence>
<dbReference type="PANTHER" id="PTHR10977">
    <property type="entry name" value="DIPHOSPHOMEVALONATE DECARBOXYLASE"/>
    <property type="match status" value="1"/>
</dbReference>
<evidence type="ECO:0000256" key="7">
    <source>
        <dbReference type="ARBA" id="ARBA00023239"/>
    </source>
</evidence>
<dbReference type="RefSeq" id="WP_056986134.1">
    <property type="nucleotide sequence ID" value="NZ_BAAAXI010000176.1"/>
</dbReference>
<reference evidence="12 13" key="1">
    <citation type="journal article" date="2016" name="PLoS ONE">
        <title>The Identification of Novel Diagnostic Marker Genes for the Detection of Beer Spoiling Pediococcus damnosus Strains Using the BlAst Diagnostic Gene findEr.</title>
        <authorList>
            <person name="Behr J."/>
            <person name="Geissler A.J."/>
            <person name="Schmid J."/>
            <person name="Zehe A."/>
            <person name="Vogel R.F."/>
        </authorList>
    </citation>
    <scope>NUCLEOTIDE SEQUENCE [LARGE SCALE GENOMIC DNA]</scope>
    <source>
        <strain evidence="10 13">TMW 2.1533</strain>
        <strain evidence="11 12">TMW 2.1535</strain>
    </source>
</reference>
<organism evidence="10 13">
    <name type="scientific">Pediococcus damnosus</name>
    <dbReference type="NCBI Taxonomy" id="51663"/>
    <lineage>
        <taxon>Bacteria</taxon>
        <taxon>Bacillati</taxon>
        <taxon>Bacillota</taxon>
        <taxon>Bacilli</taxon>
        <taxon>Lactobacillales</taxon>
        <taxon>Lactobacillaceae</taxon>
        <taxon>Pediococcus</taxon>
    </lineage>
</organism>
<evidence type="ECO:0000259" key="8">
    <source>
        <dbReference type="Pfam" id="PF18376"/>
    </source>
</evidence>